<dbReference type="GO" id="GO:0043565">
    <property type="term" value="F:sequence-specific DNA binding"/>
    <property type="evidence" value="ECO:0007669"/>
    <property type="project" value="InterPro"/>
</dbReference>
<evidence type="ECO:0000256" key="1">
    <source>
        <dbReference type="ARBA" id="ARBA00023015"/>
    </source>
</evidence>
<dbReference type="Proteomes" id="UP000278006">
    <property type="component" value="Unassembled WGS sequence"/>
</dbReference>
<evidence type="ECO:0000313" key="6">
    <source>
        <dbReference type="Proteomes" id="UP000278006"/>
    </source>
</evidence>
<evidence type="ECO:0000256" key="3">
    <source>
        <dbReference type="ARBA" id="ARBA00023163"/>
    </source>
</evidence>
<evidence type="ECO:0000256" key="2">
    <source>
        <dbReference type="ARBA" id="ARBA00023125"/>
    </source>
</evidence>
<dbReference type="Pfam" id="PF12833">
    <property type="entry name" value="HTH_18"/>
    <property type="match status" value="1"/>
</dbReference>
<protein>
    <submittedName>
        <fullName evidence="5">Helix-turn-helix domain-containing protein</fullName>
    </submittedName>
</protein>
<dbReference type="EMBL" id="RDQO01000001">
    <property type="protein sequence ID" value="RMX08383.1"/>
    <property type="molecule type" value="Genomic_DNA"/>
</dbReference>
<dbReference type="AlphaFoldDB" id="A0A3M6QZP0"/>
<dbReference type="SUPFAM" id="SSF46689">
    <property type="entry name" value="Homeodomain-like"/>
    <property type="match status" value="2"/>
</dbReference>
<dbReference type="PANTHER" id="PTHR46796:SF6">
    <property type="entry name" value="ARAC SUBFAMILY"/>
    <property type="match status" value="1"/>
</dbReference>
<dbReference type="PROSITE" id="PS01124">
    <property type="entry name" value="HTH_ARAC_FAMILY_2"/>
    <property type="match status" value="1"/>
</dbReference>
<dbReference type="InterPro" id="IPR003313">
    <property type="entry name" value="AraC-bd"/>
</dbReference>
<proteinExistence type="predicted"/>
<dbReference type="OrthoDB" id="5295226at2"/>
<dbReference type="InterPro" id="IPR050204">
    <property type="entry name" value="AraC_XylS_family_regulators"/>
</dbReference>
<comment type="caution">
    <text evidence="5">The sequence shown here is derived from an EMBL/GenBank/DDBJ whole genome shotgun (WGS) entry which is preliminary data.</text>
</comment>
<reference evidence="5 6" key="1">
    <citation type="submission" date="2018-10" db="EMBL/GenBank/DDBJ databases">
        <title>Draft genome of Cortibacter populi DSM10536.</title>
        <authorList>
            <person name="Bernier A.-M."/>
            <person name="Bernard K."/>
        </authorList>
    </citation>
    <scope>NUCLEOTIDE SEQUENCE [LARGE SCALE GENOMIC DNA]</scope>
    <source>
        <strain evidence="5 6">DSM 105136</strain>
    </source>
</reference>
<evidence type="ECO:0000313" key="5">
    <source>
        <dbReference type="EMBL" id="RMX08383.1"/>
    </source>
</evidence>
<keyword evidence="6" id="KW-1185">Reference proteome</keyword>
<keyword evidence="3" id="KW-0804">Transcription</keyword>
<keyword evidence="2" id="KW-0238">DNA-binding</keyword>
<organism evidence="5 6">
    <name type="scientific">Corticibacter populi</name>
    <dbReference type="NCBI Taxonomy" id="1550736"/>
    <lineage>
        <taxon>Bacteria</taxon>
        <taxon>Pseudomonadati</taxon>
        <taxon>Pseudomonadota</taxon>
        <taxon>Betaproteobacteria</taxon>
        <taxon>Burkholderiales</taxon>
        <taxon>Comamonadaceae</taxon>
        <taxon>Corticibacter</taxon>
    </lineage>
</organism>
<sequence length="296" mass="32343">MTASSLAHSVYDTLGRSRARLHRHAALGDGMRVALWSNQRDAVGYLPAHHTISLYLQGGRGTFRTDAPQVHGAPGKLCLMPAGHQVDWVVGEGQVFLHLYFEPQLLGPLVLRLLDREPREMQLPELNFAEQPQLAAIVSRLHLLDWSDDCQRLAANQLGHAAMACLVQSHMLRRPAAALRGGLSPAMRKRLIEWLQAHIASPLTVGQMAAQVALSEHHFAHAFATSFGCAPHAWLAARRVEHAAALLRQKVSPCLDAIAAATGHANPSHLVRRFRQAYGVTPGQYRAAMALQAGDL</sequence>
<dbReference type="SUPFAM" id="SSF51215">
    <property type="entry name" value="Regulatory protein AraC"/>
    <property type="match status" value="1"/>
</dbReference>
<name>A0A3M6QZP0_9BURK</name>
<dbReference type="Gene3D" id="1.10.10.60">
    <property type="entry name" value="Homeodomain-like"/>
    <property type="match status" value="2"/>
</dbReference>
<dbReference type="PANTHER" id="PTHR46796">
    <property type="entry name" value="HTH-TYPE TRANSCRIPTIONAL ACTIVATOR RHAS-RELATED"/>
    <property type="match status" value="1"/>
</dbReference>
<gene>
    <name evidence="5" type="ORF">D8I35_04670</name>
</gene>
<dbReference type="SMART" id="SM00342">
    <property type="entry name" value="HTH_ARAC"/>
    <property type="match status" value="1"/>
</dbReference>
<dbReference type="InterPro" id="IPR037923">
    <property type="entry name" value="HTH-like"/>
</dbReference>
<keyword evidence="1" id="KW-0805">Transcription regulation</keyword>
<feature type="domain" description="HTH araC/xylS-type" evidence="4">
    <location>
        <begin position="189"/>
        <end position="288"/>
    </location>
</feature>
<accession>A0A3M6QZP0</accession>
<dbReference type="InterPro" id="IPR009057">
    <property type="entry name" value="Homeodomain-like_sf"/>
</dbReference>
<dbReference type="InterPro" id="IPR018060">
    <property type="entry name" value="HTH_AraC"/>
</dbReference>
<dbReference type="Pfam" id="PF02311">
    <property type="entry name" value="AraC_binding"/>
    <property type="match status" value="1"/>
</dbReference>
<dbReference type="GO" id="GO:0003700">
    <property type="term" value="F:DNA-binding transcription factor activity"/>
    <property type="evidence" value="ECO:0007669"/>
    <property type="project" value="InterPro"/>
</dbReference>
<dbReference type="RefSeq" id="WP_122226508.1">
    <property type="nucleotide sequence ID" value="NZ_RDQO01000001.1"/>
</dbReference>
<evidence type="ECO:0000259" key="4">
    <source>
        <dbReference type="PROSITE" id="PS01124"/>
    </source>
</evidence>